<proteinExistence type="predicted"/>
<name>A0A8J2K1U1_9HEXA</name>
<organism evidence="1 2">
    <name type="scientific">Allacma fusca</name>
    <dbReference type="NCBI Taxonomy" id="39272"/>
    <lineage>
        <taxon>Eukaryota</taxon>
        <taxon>Metazoa</taxon>
        <taxon>Ecdysozoa</taxon>
        <taxon>Arthropoda</taxon>
        <taxon>Hexapoda</taxon>
        <taxon>Collembola</taxon>
        <taxon>Symphypleona</taxon>
        <taxon>Sminthuridae</taxon>
        <taxon>Allacma</taxon>
    </lineage>
</organism>
<reference evidence="1" key="1">
    <citation type="submission" date="2021-06" db="EMBL/GenBank/DDBJ databases">
        <authorList>
            <person name="Hodson N. C."/>
            <person name="Mongue J. A."/>
            <person name="Jaron S. K."/>
        </authorList>
    </citation>
    <scope>NUCLEOTIDE SEQUENCE</scope>
</reference>
<sequence>ISVLNALNLYKSTRDESTGRSF</sequence>
<keyword evidence="2" id="KW-1185">Reference proteome</keyword>
<protein>
    <submittedName>
        <fullName evidence="1">Uncharacterized protein</fullName>
    </submittedName>
</protein>
<gene>
    <name evidence="1" type="ORF">AFUS01_LOCUS18299</name>
</gene>
<dbReference type="Proteomes" id="UP000708208">
    <property type="component" value="Unassembled WGS sequence"/>
</dbReference>
<accession>A0A8J2K1U1</accession>
<dbReference type="AlphaFoldDB" id="A0A8J2K1U1"/>
<dbReference type="EMBL" id="CAJVCH010181131">
    <property type="protein sequence ID" value="CAG7729599.1"/>
    <property type="molecule type" value="Genomic_DNA"/>
</dbReference>
<comment type="caution">
    <text evidence="1">The sequence shown here is derived from an EMBL/GenBank/DDBJ whole genome shotgun (WGS) entry which is preliminary data.</text>
</comment>
<evidence type="ECO:0000313" key="1">
    <source>
        <dbReference type="EMBL" id="CAG7729599.1"/>
    </source>
</evidence>
<feature type="non-terminal residue" evidence="1">
    <location>
        <position position="1"/>
    </location>
</feature>
<evidence type="ECO:0000313" key="2">
    <source>
        <dbReference type="Proteomes" id="UP000708208"/>
    </source>
</evidence>